<sequence>MPSARFSVLSPRAVARWSNSSHSRTTVVNRTTSRWSHSGSDNVDENVASDGPLKGVKILDLSRVLAAPFCTQILADYGADVIKVEDVDRGDDTRYWRIKGEDAAWHGDAGPISNYFAAVNRNKRSIALNLKHKGGKEIFLKLAKDADVVVENLRPGALDKLGIGFEALRKINPGIIVASTSGYGASGPFKARAGYDMIAGAEAGLLHLTGERGRGPVRPGLGLTDISTGLFMHGAIASALYARQRTGRGQKIDGSLFETQVALLSNVGLSWLNMGVEAERWGTQHPSVVPYDAFKTRDLYFVVGATNDKQFTKMVTVIGRPELASDDRFLTNPKRVTHRDALYEALNETFASKSTDEWLAAFEGSGMPYGPVNTMEKVFSHPQTEAREMVQRIDYPAAKDGSIRVIGPAIKFSDTQASIRTRPPLHGEHTNEILEEIGLGESEVTDLRNDGALK</sequence>
<dbReference type="Gene3D" id="3.30.1540.10">
    <property type="entry name" value="formyl-coa transferase, domain 3"/>
    <property type="match status" value="1"/>
</dbReference>
<name>A0A6A6Q3G5_9PEZI</name>
<evidence type="ECO:0000256" key="1">
    <source>
        <dbReference type="ARBA" id="ARBA00008383"/>
    </source>
</evidence>
<keyword evidence="2 3" id="KW-0808">Transferase</keyword>
<evidence type="ECO:0000313" key="4">
    <source>
        <dbReference type="Proteomes" id="UP000799767"/>
    </source>
</evidence>
<dbReference type="InterPro" id="IPR044855">
    <property type="entry name" value="CoA-Trfase_III_dom3_sf"/>
</dbReference>
<gene>
    <name evidence="3" type="ORF">BDY17DRAFT_243293</name>
</gene>
<dbReference type="GO" id="GO:0047369">
    <property type="term" value="F:succinate-hydroxymethylglutarate CoA-transferase activity"/>
    <property type="evidence" value="ECO:0007669"/>
    <property type="project" value="TreeGrafter"/>
</dbReference>
<dbReference type="GO" id="GO:0005739">
    <property type="term" value="C:mitochondrion"/>
    <property type="evidence" value="ECO:0007669"/>
    <property type="project" value="TreeGrafter"/>
</dbReference>
<reference evidence="3" key="1">
    <citation type="journal article" date="2020" name="Stud. Mycol.">
        <title>101 Dothideomycetes genomes: a test case for predicting lifestyles and emergence of pathogens.</title>
        <authorList>
            <person name="Haridas S."/>
            <person name="Albert R."/>
            <person name="Binder M."/>
            <person name="Bloem J."/>
            <person name="Labutti K."/>
            <person name="Salamov A."/>
            <person name="Andreopoulos B."/>
            <person name="Baker S."/>
            <person name="Barry K."/>
            <person name="Bills G."/>
            <person name="Bluhm B."/>
            <person name="Cannon C."/>
            <person name="Castanera R."/>
            <person name="Culley D."/>
            <person name="Daum C."/>
            <person name="Ezra D."/>
            <person name="Gonzalez J."/>
            <person name="Henrissat B."/>
            <person name="Kuo A."/>
            <person name="Liang C."/>
            <person name="Lipzen A."/>
            <person name="Lutzoni F."/>
            <person name="Magnuson J."/>
            <person name="Mondo S."/>
            <person name="Nolan M."/>
            <person name="Ohm R."/>
            <person name="Pangilinan J."/>
            <person name="Park H.-J."/>
            <person name="Ramirez L."/>
            <person name="Alfaro M."/>
            <person name="Sun H."/>
            <person name="Tritt A."/>
            <person name="Yoshinaga Y."/>
            <person name="Zwiers L.-H."/>
            <person name="Turgeon B."/>
            <person name="Goodwin S."/>
            <person name="Spatafora J."/>
            <person name="Crous P."/>
            <person name="Grigoriev I."/>
        </authorList>
    </citation>
    <scope>NUCLEOTIDE SEQUENCE</scope>
    <source>
        <strain evidence="3">CBS 113389</strain>
    </source>
</reference>
<comment type="similarity">
    <text evidence="1">Belongs to the CoA-transferase III family.</text>
</comment>
<dbReference type="OrthoDB" id="5863171at2759"/>
<proteinExistence type="inferred from homology"/>
<dbReference type="Gene3D" id="3.40.50.10540">
    <property type="entry name" value="Crotonobetainyl-coa:carnitine coa-transferase, domain 1"/>
    <property type="match status" value="1"/>
</dbReference>
<evidence type="ECO:0000256" key="2">
    <source>
        <dbReference type="ARBA" id="ARBA00022679"/>
    </source>
</evidence>
<dbReference type="Proteomes" id="UP000799767">
    <property type="component" value="Unassembled WGS sequence"/>
</dbReference>
<protein>
    <submittedName>
        <fullName evidence="3">CoA-transferase family III domain-containing protein</fullName>
    </submittedName>
</protein>
<organism evidence="3 4">
    <name type="scientific">Neohortaea acidophila</name>
    <dbReference type="NCBI Taxonomy" id="245834"/>
    <lineage>
        <taxon>Eukaryota</taxon>
        <taxon>Fungi</taxon>
        <taxon>Dikarya</taxon>
        <taxon>Ascomycota</taxon>
        <taxon>Pezizomycotina</taxon>
        <taxon>Dothideomycetes</taxon>
        <taxon>Dothideomycetidae</taxon>
        <taxon>Mycosphaerellales</taxon>
        <taxon>Teratosphaeriaceae</taxon>
        <taxon>Neohortaea</taxon>
    </lineage>
</organism>
<accession>A0A6A6Q3G5</accession>
<dbReference type="SUPFAM" id="SSF89796">
    <property type="entry name" value="CoA-transferase family III (CaiB/BaiF)"/>
    <property type="match status" value="1"/>
</dbReference>
<evidence type="ECO:0000313" key="3">
    <source>
        <dbReference type="EMBL" id="KAF2486988.1"/>
    </source>
</evidence>
<dbReference type="RefSeq" id="XP_033593557.1">
    <property type="nucleotide sequence ID" value="XM_033730417.1"/>
</dbReference>
<dbReference type="InterPro" id="IPR050483">
    <property type="entry name" value="CoA-transferase_III_domain"/>
</dbReference>
<dbReference type="InterPro" id="IPR003673">
    <property type="entry name" value="CoA-Trfase_fam_III"/>
</dbReference>
<dbReference type="AlphaFoldDB" id="A0A6A6Q3G5"/>
<keyword evidence="4" id="KW-1185">Reference proteome</keyword>
<dbReference type="GeneID" id="54471419"/>
<dbReference type="PANTHER" id="PTHR48207">
    <property type="entry name" value="SUCCINATE--HYDROXYMETHYLGLUTARATE COA-TRANSFERASE"/>
    <property type="match status" value="1"/>
</dbReference>
<dbReference type="InterPro" id="IPR023606">
    <property type="entry name" value="CoA-Trfase_III_dom_1_sf"/>
</dbReference>
<dbReference type="EMBL" id="MU001631">
    <property type="protein sequence ID" value="KAF2486988.1"/>
    <property type="molecule type" value="Genomic_DNA"/>
</dbReference>
<dbReference type="PANTHER" id="PTHR48207:SF3">
    <property type="entry name" value="SUCCINATE--HYDROXYMETHYLGLUTARATE COA-TRANSFERASE"/>
    <property type="match status" value="1"/>
</dbReference>
<dbReference type="Pfam" id="PF02515">
    <property type="entry name" value="CoA_transf_3"/>
    <property type="match status" value="1"/>
</dbReference>